<dbReference type="Gene3D" id="3.10.20.370">
    <property type="match status" value="1"/>
</dbReference>
<dbReference type="OrthoDB" id="8948897at2759"/>
<dbReference type="InterPro" id="IPR012337">
    <property type="entry name" value="RNaseH-like_sf"/>
</dbReference>
<evidence type="ECO:0000256" key="1">
    <source>
        <dbReference type="ARBA" id="ARBA00023172"/>
    </source>
</evidence>
<dbReference type="Pfam" id="PF03732">
    <property type="entry name" value="Retrotrans_gag"/>
    <property type="match status" value="1"/>
</dbReference>
<dbReference type="InterPro" id="IPR005162">
    <property type="entry name" value="Retrotrans_gag_dom"/>
</dbReference>
<dbReference type="PANTHER" id="PTHR48475:SF2">
    <property type="entry name" value="RIBONUCLEASE H"/>
    <property type="match status" value="1"/>
</dbReference>
<dbReference type="Gene3D" id="3.30.70.270">
    <property type="match status" value="2"/>
</dbReference>
<gene>
    <name evidence="6" type="ordered locus">AALP_Aa4g058000</name>
</gene>
<dbReference type="Gramene" id="KFK35944">
    <property type="protein sequence ID" value="KFK35944"/>
    <property type="gene ID" value="AALP_AA4G058000"/>
</dbReference>
<dbReference type="GO" id="GO:0015074">
    <property type="term" value="P:DNA integration"/>
    <property type="evidence" value="ECO:0007669"/>
    <property type="project" value="InterPro"/>
</dbReference>
<feature type="compositionally biased region" description="Basic and acidic residues" evidence="2">
    <location>
        <begin position="84"/>
        <end position="100"/>
    </location>
</feature>
<dbReference type="InterPro" id="IPR002156">
    <property type="entry name" value="RNaseH_domain"/>
</dbReference>
<dbReference type="Pfam" id="PF00665">
    <property type="entry name" value="rve"/>
    <property type="match status" value="1"/>
</dbReference>
<dbReference type="InterPro" id="IPR036397">
    <property type="entry name" value="RNaseH_sf"/>
</dbReference>
<organism evidence="6 7">
    <name type="scientific">Arabis alpina</name>
    <name type="common">Alpine rock-cress</name>
    <dbReference type="NCBI Taxonomy" id="50452"/>
    <lineage>
        <taxon>Eukaryota</taxon>
        <taxon>Viridiplantae</taxon>
        <taxon>Streptophyta</taxon>
        <taxon>Embryophyta</taxon>
        <taxon>Tracheophyta</taxon>
        <taxon>Spermatophyta</taxon>
        <taxon>Magnoliopsida</taxon>
        <taxon>eudicotyledons</taxon>
        <taxon>Gunneridae</taxon>
        <taxon>Pentapetalae</taxon>
        <taxon>rosids</taxon>
        <taxon>malvids</taxon>
        <taxon>Brassicales</taxon>
        <taxon>Brassicaceae</taxon>
        <taxon>Arabideae</taxon>
        <taxon>Arabis</taxon>
    </lineage>
</organism>
<dbReference type="CDD" id="cd00303">
    <property type="entry name" value="retropepsin_like"/>
    <property type="match status" value="1"/>
</dbReference>
<dbReference type="PROSITE" id="PS50994">
    <property type="entry name" value="INTEGRASE"/>
    <property type="match status" value="1"/>
</dbReference>
<feature type="domain" description="Reverse transcriptase" evidence="3">
    <location>
        <begin position="934"/>
        <end position="1113"/>
    </location>
</feature>
<feature type="domain" description="Integrase catalytic" evidence="5">
    <location>
        <begin position="1633"/>
        <end position="1791"/>
    </location>
</feature>
<dbReference type="SUPFAM" id="SSF50630">
    <property type="entry name" value="Acid proteases"/>
    <property type="match status" value="1"/>
</dbReference>
<proteinExistence type="predicted"/>
<evidence type="ECO:0000259" key="5">
    <source>
        <dbReference type="PROSITE" id="PS50994"/>
    </source>
</evidence>
<dbReference type="Gene3D" id="3.10.10.10">
    <property type="entry name" value="HIV Type 1 Reverse Transcriptase, subunit A, domain 1"/>
    <property type="match status" value="1"/>
</dbReference>
<evidence type="ECO:0000259" key="4">
    <source>
        <dbReference type="PROSITE" id="PS50879"/>
    </source>
</evidence>
<feature type="region of interest" description="Disordered" evidence="2">
    <location>
        <begin position="473"/>
        <end position="504"/>
    </location>
</feature>
<dbReference type="InterPro" id="IPR043502">
    <property type="entry name" value="DNA/RNA_pol_sf"/>
</dbReference>
<dbReference type="Gene3D" id="2.40.70.10">
    <property type="entry name" value="Acid Proteases"/>
    <property type="match status" value="1"/>
</dbReference>
<feature type="domain" description="RNase H type-1" evidence="4">
    <location>
        <begin position="1308"/>
        <end position="1438"/>
    </location>
</feature>
<dbReference type="Pfam" id="PF17919">
    <property type="entry name" value="RT_RNaseH_2"/>
    <property type="match status" value="1"/>
</dbReference>
<dbReference type="PROSITE" id="PS50879">
    <property type="entry name" value="RNASE_H_1"/>
    <property type="match status" value="1"/>
</dbReference>
<dbReference type="Proteomes" id="UP000029120">
    <property type="component" value="Chromosome 4"/>
</dbReference>
<feature type="region of interest" description="Disordered" evidence="2">
    <location>
        <begin position="572"/>
        <end position="623"/>
    </location>
</feature>
<evidence type="ECO:0000313" key="6">
    <source>
        <dbReference type="EMBL" id="KFK35944.1"/>
    </source>
</evidence>
<evidence type="ECO:0000256" key="2">
    <source>
        <dbReference type="SAM" id="MobiDB-lite"/>
    </source>
</evidence>
<dbReference type="PROSITE" id="PS50878">
    <property type="entry name" value="RT_POL"/>
    <property type="match status" value="1"/>
</dbReference>
<feature type="compositionally biased region" description="Basic and acidic residues" evidence="2">
    <location>
        <begin position="250"/>
        <end position="262"/>
    </location>
</feature>
<dbReference type="InterPro" id="IPR041588">
    <property type="entry name" value="Integrase_H2C2"/>
</dbReference>
<dbReference type="CDD" id="cd09279">
    <property type="entry name" value="RNase_HI_like"/>
    <property type="match status" value="1"/>
</dbReference>
<keyword evidence="7" id="KW-1185">Reference proteome</keyword>
<accession>A0A087H1E2</accession>
<dbReference type="EMBL" id="CM002872">
    <property type="protein sequence ID" value="KFK35944.1"/>
    <property type="molecule type" value="Genomic_DNA"/>
</dbReference>
<dbReference type="Pfam" id="PF00078">
    <property type="entry name" value="RVT_1"/>
    <property type="match status" value="1"/>
</dbReference>
<dbReference type="GO" id="GO:0003676">
    <property type="term" value="F:nucleic acid binding"/>
    <property type="evidence" value="ECO:0007669"/>
    <property type="project" value="InterPro"/>
</dbReference>
<feature type="compositionally biased region" description="Polar residues" evidence="2">
    <location>
        <begin position="104"/>
        <end position="116"/>
    </location>
</feature>
<dbReference type="InterPro" id="IPR043128">
    <property type="entry name" value="Rev_trsase/Diguanyl_cyclase"/>
</dbReference>
<dbReference type="InterPro" id="IPR000477">
    <property type="entry name" value="RT_dom"/>
</dbReference>
<name>A0A087H1E2_ARAAL</name>
<dbReference type="Gene3D" id="1.10.340.70">
    <property type="match status" value="1"/>
</dbReference>
<dbReference type="Pfam" id="PF13456">
    <property type="entry name" value="RVT_3"/>
    <property type="match status" value="1"/>
</dbReference>
<dbReference type="GO" id="GO:0006310">
    <property type="term" value="P:DNA recombination"/>
    <property type="evidence" value="ECO:0007669"/>
    <property type="project" value="UniProtKB-KW"/>
</dbReference>
<dbReference type="InterPro" id="IPR021109">
    <property type="entry name" value="Peptidase_aspartic_dom_sf"/>
</dbReference>
<dbReference type="Pfam" id="PF17921">
    <property type="entry name" value="Integrase_H2C2"/>
    <property type="match status" value="1"/>
</dbReference>
<protein>
    <submittedName>
        <fullName evidence="6">Uncharacterized protein</fullName>
    </submittedName>
</protein>
<dbReference type="InterPro" id="IPR001584">
    <property type="entry name" value="Integrase_cat-core"/>
</dbReference>
<keyword evidence="1" id="KW-0233">DNA recombination</keyword>
<dbReference type="PANTHER" id="PTHR48475">
    <property type="entry name" value="RIBONUCLEASE H"/>
    <property type="match status" value="1"/>
</dbReference>
<feature type="compositionally biased region" description="Basic and acidic residues" evidence="2">
    <location>
        <begin position="574"/>
        <end position="591"/>
    </location>
</feature>
<dbReference type="SUPFAM" id="SSF53098">
    <property type="entry name" value="Ribonuclease H-like"/>
    <property type="match status" value="2"/>
</dbReference>
<feature type="compositionally biased region" description="Basic and acidic residues" evidence="2">
    <location>
        <begin position="217"/>
        <end position="229"/>
    </location>
</feature>
<reference evidence="7" key="1">
    <citation type="journal article" date="2015" name="Nat. Plants">
        <title>Genome expansion of Arabis alpina linked with retrotransposition and reduced symmetric DNA methylation.</title>
        <authorList>
            <person name="Willing E.M."/>
            <person name="Rawat V."/>
            <person name="Mandakova T."/>
            <person name="Maumus F."/>
            <person name="James G.V."/>
            <person name="Nordstroem K.J."/>
            <person name="Becker C."/>
            <person name="Warthmann N."/>
            <person name="Chica C."/>
            <person name="Szarzynska B."/>
            <person name="Zytnicki M."/>
            <person name="Albani M.C."/>
            <person name="Kiefer C."/>
            <person name="Bergonzi S."/>
            <person name="Castaings L."/>
            <person name="Mateos J.L."/>
            <person name="Berns M.C."/>
            <person name="Bujdoso N."/>
            <person name="Piofczyk T."/>
            <person name="de Lorenzo L."/>
            <person name="Barrero-Sicilia C."/>
            <person name="Mateos I."/>
            <person name="Piednoel M."/>
            <person name="Hagmann J."/>
            <person name="Chen-Min-Tao R."/>
            <person name="Iglesias-Fernandez R."/>
            <person name="Schuster S.C."/>
            <person name="Alonso-Blanco C."/>
            <person name="Roudier F."/>
            <person name="Carbonero P."/>
            <person name="Paz-Ares J."/>
            <person name="Davis S.J."/>
            <person name="Pecinka A."/>
            <person name="Quesneville H."/>
            <person name="Colot V."/>
            <person name="Lysak M.A."/>
            <person name="Weigel D."/>
            <person name="Coupland G."/>
            <person name="Schneeberger K."/>
        </authorList>
    </citation>
    <scope>NUCLEOTIDE SEQUENCE [LARGE SCALE GENOMIC DNA]</scope>
    <source>
        <strain evidence="7">cv. Pajares</strain>
    </source>
</reference>
<sequence length="1807" mass="203932">MDPITEPDFPSQEVEFATPTEVDTNPTTVQQALVNEQTTVIESTGLQRGAIRVTDEQADLSRVMNAIMRRLDDQEQLTRQTNSRLEDLRLSRTTIRDRAEAGTSRPNNDSPQLGASSSQTIFDRLGRQTDVLDRLGRSTDVFERIGRPSDQNQAVAHSDVFERLSRPADQNRPVVHSDVFERLNRPADQIRPTASPDVHERLGRSSEQNRPVISSDVFERLGRPSDQHRPAGPALFNSLNSQRSRLTRARSQEPRTDRDFEMEDLRAKLTEITSKVHHAISSAPEIERVLAETQQTPFTDRIMATPIRDSSKLRISHYTGDTDPMQHLRKFNLAMGRTHYSPEDKDAGCCQHFVEHLSGPALEWFARLRPRSIDSFPQLSQAFLKHYSMYLEEGISDANLWSLVQKEDETLRGYMDRFKAVLSRVTVGDNSAISALKQGLWYESKFRENLVLTLPTSLEDAMHQSTRYIRLEEDKTINTQKHSPAKPPAQKAKPKGDGEYQEPRQHYDQEYKSKKLLVHQVGTDQPPQRQSNKWIRGQDSKDTKLYCDYHQVFGHSTTQCRGLKDALLTSYQRGEIKMDSPPDRGEKRKGGESSGQGEQRKNNNPAQPLPPKEGPRDGPPTSKRRVLVIMGGLQPVHASVQSLKKYEKMNQADQDCYGRAEVDMPIIFSEADTKDLAMPHNDPLVIELKVEDCDVTRVLIDTGSAVDVIFKDTLKRMDIPDGKIKPSVRPLVGYEGITTMTVGTIKLRVYAGGLIRDVKFLVVDKPAVYNIIMGTPWLFSLRAIASTYHQCVKFPTPTGVHTIRGDQKAARTCFITGQKLQKFNLHISNPEEPNATEPRQELATPVNIDPQHPERRVNIGTELSESIKTDLTEFLNENVATFAWSIEDMKGINPAITSHELHVDPTYKPIKQKRRKLGYERARAVNEEVTKLLEAGSITEVQYPEWLANPVVVKKKNGKWRVCIDFTDLNKACPKDSFPLPHIDRVVEATTGNELLSFMDAFSGYNQIAMHPDDREKTSFITDRGTFCYRVMPFGLKNAGATYQRLVNKMFADQLGDTMEVYIDDMLVKSQNATDHVGHLRDCFKILNEYGMKLNPNKCTFGVTSGEFLGYIVTQRGIEANPKQITAIIDLPSPKNKRELLRGNKTFVWDDKCEAAFNELKAYLTTPPVLSKPEHGETLYLYVSVTNAAVSGVLVREDRGDQKPIFYVSKSLDRAESWYPTLEKLALAIVVAARKLRPYFQSHTIAVMSAQPLRTILHSPSQSGRMAKWAVELSEYDIEYRNRTSTKSQALADFLIELPPEAIPITPTSQDWSLYIDGSASRHGCGAGIRLISLNNEILEQCFRLKFKATNNEAEWEALIAGLRLAKEVGVKRVHAYSDSQLVTNQLNHDYDARDERMNAYLKLTEALIISNFDSFVITNIPRSENFAADALASLATSSDSDLKRIIPVETIPDPSIDLPCGASRMSVIMNDSEGGGIEDDLDRIDQVDQAVQNNRTDSTEHPDPADQIDWRDEISNYIKDGKVPEDKWAARRLKSKSAHYVVMGGKLYKWSAAGVLLQCVNGDTISAIMTETHEGEGGNHSGGRTLVMKIKKLGFYWPTMLTDCADYARRCEKCQRHGPMINSPTEPLTTATSACPFIRWAMDIFGPLSRSKQKQYVIVVTDYFTKWVEAESFAKIKADDVQDFVWKFVICRHGLPYEIIADNGSQFNSMTFEDFCAKWKIRLNKSTPRFPQGNGQAEATNKAIISELKKRLDEKKGTWADELDGVLWSLRTTPHQSTKRTPFSLAYGIEAMAQPKSASTVYDERL</sequence>
<feature type="compositionally biased region" description="Basic and acidic residues" evidence="2">
    <location>
        <begin position="494"/>
        <end position="504"/>
    </location>
</feature>
<evidence type="ECO:0000313" key="7">
    <source>
        <dbReference type="Proteomes" id="UP000029120"/>
    </source>
</evidence>
<dbReference type="SUPFAM" id="SSF56672">
    <property type="entry name" value="DNA/RNA polymerases"/>
    <property type="match status" value="1"/>
</dbReference>
<evidence type="ECO:0000259" key="3">
    <source>
        <dbReference type="PROSITE" id="PS50878"/>
    </source>
</evidence>
<feature type="region of interest" description="Disordered" evidence="2">
    <location>
        <begin position="186"/>
        <end position="262"/>
    </location>
</feature>
<dbReference type="Gene3D" id="3.30.420.10">
    <property type="entry name" value="Ribonuclease H-like superfamily/Ribonuclease H"/>
    <property type="match status" value="2"/>
</dbReference>
<feature type="region of interest" description="Disordered" evidence="2">
    <location>
        <begin position="77"/>
        <end position="116"/>
    </location>
</feature>
<dbReference type="InterPro" id="IPR041577">
    <property type="entry name" value="RT_RNaseH_2"/>
</dbReference>
<dbReference type="CDD" id="cd01647">
    <property type="entry name" value="RT_LTR"/>
    <property type="match status" value="1"/>
</dbReference>
<dbReference type="GO" id="GO:0004523">
    <property type="term" value="F:RNA-DNA hybrid ribonuclease activity"/>
    <property type="evidence" value="ECO:0007669"/>
    <property type="project" value="InterPro"/>
</dbReference>
<dbReference type="eggNOG" id="KOG0017">
    <property type="taxonomic scope" value="Eukaryota"/>
</dbReference>